<feature type="region of interest" description="Disordered" evidence="1">
    <location>
        <begin position="350"/>
        <end position="394"/>
    </location>
</feature>
<dbReference type="InterPro" id="IPR048800">
    <property type="entry name" value="Cac1-like_C"/>
</dbReference>
<dbReference type="InterPro" id="IPR050899">
    <property type="entry name" value="DDRGK_domain-containing"/>
</dbReference>
<evidence type="ECO:0008006" key="7">
    <source>
        <dbReference type="Google" id="ProtNLM"/>
    </source>
</evidence>
<dbReference type="Proteomes" id="UP000094112">
    <property type="component" value="Unassembled WGS sequence"/>
</dbReference>
<sequence>MADTSQPSISQLLMQSSTERQPEDVVELLSSQPKEEVNIEPVVPDARAESPTKLPDYIQATPAITPSKVPIQIINPVTASSGDAKSPAPTTPAKTPKQKQKEEEKLQRMKQRELEKQEREKAKEEERLLKEKLRKEKEEERKRINDEKERIKKEKREKLLEEKKERDRKKEEERLKKEEEKQKKLDEKRKAEEQKKKEEEAKQKKATKLQISNFFKAKTTLKSTIAPAAVDTSDADYKIAFKNFYLRDNLSLKVSPTLCDVEDFDEQLKTSKGQGLKEWFKQRENSNVQESITAKYIFTHQLDSAPLNFKFIRFYENIKTYIGTYTKDPTTGISIDPFILTDAFIDWDEEENENEEGEGEDIDDEDDEEEEDEDMGDLSDFLDEDGEENKNKKKTLGPLIPQIHWKDITEYSIEVLKPDLITINPFEDYWKTTDTKDSGLPGDQDQSPKPKKSKSLITSRDDLEKFAKQVHDSDFTVPTMVELLKKQLPTYTKLTIENTLKNYAKKVGPKATEKKWEVDTELLKKAMEL</sequence>
<keyword evidence="6" id="KW-1185">Reference proteome</keyword>
<feature type="domain" description="Chromatin assembly factor 1 subunit A dimerization" evidence="3">
    <location>
        <begin position="310"/>
        <end position="375"/>
    </location>
</feature>
<gene>
    <name evidence="5" type="ORF">WICANDRAFT_61226</name>
</gene>
<evidence type="ECO:0000259" key="4">
    <source>
        <dbReference type="Pfam" id="PF21796"/>
    </source>
</evidence>
<feature type="region of interest" description="Disordered" evidence="1">
    <location>
        <begin position="1"/>
        <end position="203"/>
    </location>
</feature>
<evidence type="ECO:0000259" key="3">
    <source>
        <dbReference type="Pfam" id="PF12253"/>
    </source>
</evidence>
<feature type="compositionally biased region" description="Acidic residues" evidence="1">
    <location>
        <begin position="350"/>
        <end position="387"/>
    </location>
</feature>
<dbReference type="RefSeq" id="XP_019039866.1">
    <property type="nucleotide sequence ID" value="XM_019183133.1"/>
</dbReference>
<dbReference type="InterPro" id="IPR021644">
    <property type="entry name" value="CAF-1_p150_acidic"/>
</dbReference>
<dbReference type="InterPro" id="IPR022043">
    <property type="entry name" value="CAF1A_DD"/>
</dbReference>
<feature type="compositionally biased region" description="Polar residues" evidence="1">
    <location>
        <begin position="1"/>
        <end position="19"/>
    </location>
</feature>
<dbReference type="GO" id="GO:0044389">
    <property type="term" value="F:ubiquitin-like protein ligase binding"/>
    <property type="evidence" value="ECO:0007669"/>
    <property type="project" value="TreeGrafter"/>
</dbReference>
<feature type="compositionally biased region" description="Basic and acidic residues" evidence="1">
    <location>
        <begin position="99"/>
        <end position="203"/>
    </location>
</feature>
<evidence type="ECO:0000259" key="2">
    <source>
        <dbReference type="Pfam" id="PF11600"/>
    </source>
</evidence>
<dbReference type="STRING" id="683960.A0A1E3P5A8"/>
<evidence type="ECO:0000313" key="5">
    <source>
        <dbReference type="EMBL" id="ODQ60659.1"/>
    </source>
</evidence>
<dbReference type="OrthoDB" id="79480at2759"/>
<dbReference type="PANTHER" id="PTHR48176:SF1">
    <property type="entry name" value="DDRGK DOMAIN-CONTAINING PROTEIN 1"/>
    <property type="match status" value="1"/>
</dbReference>
<feature type="region of interest" description="Disordered" evidence="1">
    <location>
        <begin position="434"/>
        <end position="458"/>
    </location>
</feature>
<dbReference type="PANTHER" id="PTHR48176">
    <property type="entry name" value="DDRGK DOMAIN-CONTAINING PROTEIN 1"/>
    <property type="match status" value="1"/>
</dbReference>
<dbReference type="GeneID" id="30200379"/>
<feature type="domain" description="Chromatin assembly factor 1 subunit Cac1-like C-terminal" evidence="4">
    <location>
        <begin position="463"/>
        <end position="518"/>
    </location>
</feature>
<dbReference type="Pfam" id="PF21796">
    <property type="entry name" value="Cac1_C"/>
    <property type="match status" value="1"/>
</dbReference>
<feature type="compositionally biased region" description="Low complexity" evidence="1">
    <location>
        <begin position="84"/>
        <end position="95"/>
    </location>
</feature>
<accession>A0A1E3P5A8</accession>
<reference evidence="5 6" key="1">
    <citation type="journal article" date="2016" name="Proc. Natl. Acad. Sci. U.S.A.">
        <title>Comparative genomics of biotechnologically important yeasts.</title>
        <authorList>
            <person name="Riley R."/>
            <person name="Haridas S."/>
            <person name="Wolfe K.H."/>
            <person name="Lopes M.R."/>
            <person name="Hittinger C.T."/>
            <person name="Goeker M."/>
            <person name="Salamov A.A."/>
            <person name="Wisecaver J.H."/>
            <person name="Long T.M."/>
            <person name="Calvey C.H."/>
            <person name="Aerts A.L."/>
            <person name="Barry K.W."/>
            <person name="Choi C."/>
            <person name="Clum A."/>
            <person name="Coughlan A.Y."/>
            <person name="Deshpande S."/>
            <person name="Douglass A.P."/>
            <person name="Hanson S.J."/>
            <person name="Klenk H.-P."/>
            <person name="LaButti K.M."/>
            <person name="Lapidus A."/>
            <person name="Lindquist E.A."/>
            <person name="Lipzen A.M."/>
            <person name="Meier-Kolthoff J.P."/>
            <person name="Ohm R.A."/>
            <person name="Otillar R.P."/>
            <person name="Pangilinan J.L."/>
            <person name="Peng Y."/>
            <person name="Rokas A."/>
            <person name="Rosa C.A."/>
            <person name="Scheuner C."/>
            <person name="Sibirny A.A."/>
            <person name="Slot J.C."/>
            <person name="Stielow J.B."/>
            <person name="Sun H."/>
            <person name="Kurtzman C.P."/>
            <person name="Blackwell M."/>
            <person name="Grigoriev I.V."/>
            <person name="Jeffries T.W."/>
        </authorList>
    </citation>
    <scope>NUCLEOTIDE SEQUENCE [LARGE SCALE GENOMIC DNA]</scope>
    <source>
        <strain evidence="6">ATCC 58044 / CBS 1984 / NCYC 433 / NRRL Y-366-8</strain>
    </source>
</reference>
<evidence type="ECO:0000313" key="6">
    <source>
        <dbReference type="Proteomes" id="UP000094112"/>
    </source>
</evidence>
<proteinExistence type="predicted"/>
<organism evidence="5 6">
    <name type="scientific">Wickerhamomyces anomalus (strain ATCC 58044 / CBS 1984 / NCYC 433 / NRRL Y-366-8)</name>
    <name type="common">Yeast</name>
    <name type="synonym">Hansenula anomala</name>
    <dbReference type="NCBI Taxonomy" id="683960"/>
    <lineage>
        <taxon>Eukaryota</taxon>
        <taxon>Fungi</taxon>
        <taxon>Dikarya</taxon>
        <taxon>Ascomycota</taxon>
        <taxon>Saccharomycotina</taxon>
        <taxon>Saccharomycetes</taxon>
        <taxon>Phaffomycetales</taxon>
        <taxon>Wickerhamomycetaceae</taxon>
        <taxon>Wickerhamomyces</taxon>
    </lineage>
</organism>
<dbReference type="EMBL" id="KV454209">
    <property type="protein sequence ID" value="ODQ60659.1"/>
    <property type="molecule type" value="Genomic_DNA"/>
</dbReference>
<feature type="domain" description="Chromatin assembly factor 1 p150 subunit acidic region" evidence="2">
    <location>
        <begin position="103"/>
        <end position="249"/>
    </location>
</feature>
<dbReference type="Pfam" id="PF11600">
    <property type="entry name" value="CAF1A_acidic"/>
    <property type="match status" value="1"/>
</dbReference>
<protein>
    <recommendedName>
        <fullName evidence="7">Chromatin assembly factor 1 subunit A</fullName>
    </recommendedName>
</protein>
<dbReference type="Pfam" id="PF12253">
    <property type="entry name" value="CAF1A_dimeriz"/>
    <property type="match status" value="1"/>
</dbReference>
<name>A0A1E3P5A8_WICAA</name>
<dbReference type="AlphaFoldDB" id="A0A1E3P5A8"/>
<evidence type="ECO:0000256" key="1">
    <source>
        <dbReference type="SAM" id="MobiDB-lite"/>
    </source>
</evidence>